<gene>
    <name evidence="1" type="ORF">SLS60_000373</name>
</gene>
<evidence type="ECO:0000313" key="2">
    <source>
        <dbReference type="Proteomes" id="UP001521785"/>
    </source>
</evidence>
<reference evidence="1 2" key="1">
    <citation type="submission" date="2024-02" db="EMBL/GenBank/DDBJ databases">
        <title>De novo assembly and annotation of 12 fungi associated with fruit tree decline syndrome in Ontario, Canada.</title>
        <authorList>
            <person name="Sulman M."/>
            <person name="Ellouze W."/>
            <person name="Ilyukhin E."/>
        </authorList>
    </citation>
    <scope>NUCLEOTIDE SEQUENCE [LARGE SCALE GENOMIC DNA]</scope>
    <source>
        <strain evidence="1 2">M42-189</strain>
    </source>
</reference>
<accession>A0ABR3S654</accession>
<dbReference type="EMBL" id="JAKJXO020000001">
    <property type="protein sequence ID" value="KAL1612150.1"/>
    <property type="molecule type" value="Genomic_DNA"/>
</dbReference>
<proteinExistence type="predicted"/>
<protein>
    <submittedName>
        <fullName evidence="1">Uncharacterized protein</fullName>
    </submittedName>
</protein>
<evidence type="ECO:0000313" key="1">
    <source>
        <dbReference type="EMBL" id="KAL1612150.1"/>
    </source>
</evidence>
<comment type="caution">
    <text evidence="1">The sequence shown here is derived from an EMBL/GenBank/DDBJ whole genome shotgun (WGS) entry which is preliminary data.</text>
</comment>
<organism evidence="1 2">
    <name type="scientific">Paraconiothyrium brasiliense</name>
    <dbReference type="NCBI Taxonomy" id="300254"/>
    <lineage>
        <taxon>Eukaryota</taxon>
        <taxon>Fungi</taxon>
        <taxon>Dikarya</taxon>
        <taxon>Ascomycota</taxon>
        <taxon>Pezizomycotina</taxon>
        <taxon>Dothideomycetes</taxon>
        <taxon>Pleosporomycetidae</taxon>
        <taxon>Pleosporales</taxon>
        <taxon>Massarineae</taxon>
        <taxon>Didymosphaeriaceae</taxon>
        <taxon>Paraconiothyrium</taxon>
    </lineage>
</organism>
<keyword evidence="2" id="KW-1185">Reference proteome</keyword>
<name>A0ABR3S654_9PLEO</name>
<sequence length="316" mass="35502">MALVATVKKAQANVTQAFLDLESRAYWAAVMWDTSDSLSSDMRTSLTSGLNGACSEPAWRLARAFLVGSFAPGTERWLANGFDLNDENASRIIGAASISQVLMWKNVTSLKEALREGVGEDTVLWVWNSLQDTISIFRKSIRPLLGMCEKQIHFLSQTNRLCWFEITLRYCVGIMVLLDALEVAKRSDLLEQVLEVRNEVEHDSFAVLKFGIDNVYRIPTRGDIHDSEVASLIRRKPMEIPFVVLYAFPQHVVTLAQLVSKAIVQRCHEKKLERSVVAHLASILVDSLDLLPCNSKEIGSARRQLQILVETMARKL</sequence>
<dbReference type="Proteomes" id="UP001521785">
    <property type="component" value="Unassembled WGS sequence"/>
</dbReference>